<keyword evidence="1" id="KW-0175">Coiled coil</keyword>
<feature type="coiled-coil region" evidence="1">
    <location>
        <begin position="136"/>
        <end position="178"/>
    </location>
</feature>
<comment type="caution">
    <text evidence="2">The sequence shown here is derived from an EMBL/GenBank/DDBJ whole genome shotgun (WGS) entry which is preliminary data.</text>
</comment>
<dbReference type="AlphaFoldDB" id="A0A8X8B3Y8"/>
<accession>A0A8X8B3Y8</accession>
<reference evidence="2 3" key="1">
    <citation type="submission" date="2020-02" db="EMBL/GenBank/DDBJ databases">
        <authorList>
            <person name="Ma Q."/>
            <person name="Huang Y."/>
            <person name="Song X."/>
            <person name="Pei D."/>
        </authorList>
    </citation>
    <scope>NUCLEOTIDE SEQUENCE [LARGE SCALE GENOMIC DNA]</scope>
    <source>
        <strain evidence="2">Sxm20200214</strain>
        <tissue evidence="2">Leaf</tissue>
    </source>
</reference>
<name>A0A8X8B3Y8_BRACI</name>
<evidence type="ECO:0000313" key="3">
    <source>
        <dbReference type="Proteomes" id="UP000886595"/>
    </source>
</evidence>
<gene>
    <name evidence="2" type="ORF">Bca52824_014988</name>
</gene>
<sequence>MMTCLVQLPNSTDEVVVSYIYGFNCKYGRQHLWEEIKFLARDPIIHGKQWAALDDFNQVLNPTENSSGSSRISIASPIAKKLDRILINDLWQLKFPTSFAHFDEKHFMVSHFLLYHPYFLPRIAMQWQEKIIGSAMYSLSQKLKILKKEIMDINREHFSNLEERVKEAHSDLLSYQNQLLVDPTPS</sequence>
<dbReference type="Proteomes" id="UP000886595">
    <property type="component" value="Unassembled WGS sequence"/>
</dbReference>
<organism evidence="2 3">
    <name type="scientific">Brassica carinata</name>
    <name type="common">Ethiopian mustard</name>
    <name type="synonym">Abyssinian cabbage</name>
    <dbReference type="NCBI Taxonomy" id="52824"/>
    <lineage>
        <taxon>Eukaryota</taxon>
        <taxon>Viridiplantae</taxon>
        <taxon>Streptophyta</taxon>
        <taxon>Embryophyta</taxon>
        <taxon>Tracheophyta</taxon>
        <taxon>Spermatophyta</taxon>
        <taxon>Magnoliopsida</taxon>
        <taxon>eudicotyledons</taxon>
        <taxon>Gunneridae</taxon>
        <taxon>Pentapetalae</taxon>
        <taxon>rosids</taxon>
        <taxon>malvids</taxon>
        <taxon>Brassicales</taxon>
        <taxon>Brassicaceae</taxon>
        <taxon>Brassiceae</taxon>
        <taxon>Brassica</taxon>
    </lineage>
</organism>
<proteinExistence type="predicted"/>
<dbReference type="OrthoDB" id="1113945at2759"/>
<protein>
    <submittedName>
        <fullName evidence="2">Uncharacterized protein</fullName>
    </submittedName>
</protein>
<evidence type="ECO:0000313" key="2">
    <source>
        <dbReference type="EMBL" id="KAG2321775.1"/>
    </source>
</evidence>
<keyword evidence="3" id="KW-1185">Reference proteome</keyword>
<evidence type="ECO:0000256" key="1">
    <source>
        <dbReference type="SAM" id="Coils"/>
    </source>
</evidence>
<dbReference type="EMBL" id="JAAMPC010000003">
    <property type="protein sequence ID" value="KAG2321775.1"/>
    <property type="molecule type" value="Genomic_DNA"/>
</dbReference>